<dbReference type="RefSeq" id="WP_154496000.1">
    <property type="nucleotide sequence ID" value="NZ_VUMU01000005.1"/>
</dbReference>
<evidence type="ECO:0000313" key="2">
    <source>
        <dbReference type="Proteomes" id="UP000476055"/>
    </source>
</evidence>
<accession>A0A6L5YI02</accession>
<keyword evidence="2" id="KW-1185">Reference proteome</keyword>
<reference evidence="1 2" key="1">
    <citation type="submission" date="2019-08" db="EMBL/GenBank/DDBJ databases">
        <title>In-depth cultivation of the pig gut microbiome towards novel bacterial diversity and tailored functional studies.</title>
        <authorList>
            <person name="Wylensek D."/>
            <person name="Hitch T.C.A."/>
            <person name="Clavel T."/>
        </authorList>
    </citation>
    <scope>NUCLEOTIDE SEQUENCE [LARGE SCALE GENOMIC DNA]</scope>
    <source>
        <strain evidence="1 2">WCA3-601-WT-6H</strain>
    </source>
</reference>
<gene>
    <name evidence="1" type="ORF">FYJ59_06395</name>
</gene>
<name>A0A6L5YI02_9FIRM</name>
<dbReference type="AlphaFoldDB" id="A0A6L5YI02"/>
<organism evidence="1 2">
    <name type="scientific">Waltera intestinalis</name>
    <dbReference type="NCBI Taxonomy" id="2606635"/>
    <lineage>
        <taxon>Bacteria</taxon>
        <taxon>Bacillati</taxon>
        <taxon>Bacillota</taxon>
        <taxon>Clostridia</taxon>
        <taxon>Lachnospirales</taxon>
        <taxon>Lachnospiraceae</taxon>
        <taxon>Waltera</taxon>
    </lineage>
</organism>
<proteinExistence type="predicted"/>
<protein>
    <submittedName>
        <fullName evidence="1">Uncharacterized protein</fullName>
    </submittedName>
</protein>
<dbReference type="EMBL" id="VUMU01000005">
    <property type="protein sequence ID" value="MST57875.1"/>
    <property type="molecule type" value="Genomic_DNA"/>
</dbReference>
<evidence type="ECO:0000313" key="1">
    <source>
        <dbReference type="EMBL" id="MST57875.1"/>
    </source>
</evidence>
<dbReference type="Proteomes" id="UP000476055">
    <property type="component" value="Unassembled WGS sequence"/>
</dbReference>
<sequence>MDDNRIDKAAAFDTLFTNNRIQILKTLAYYIDPHLLKGLAVYIKFLELQYTLALFRKHPETALHRFPLSSDESSLAGELCSDLMPLCDETQKASLQQVTQMLDNIHNFQEMMDMAKSMQELFPEGFSDLDGCDPAMLSELFAATQNQSGGQQNGLFPDSPLDAG</sequence>
<comment type="caution">
    <text evidence="1">The sequence shown here is derived from an EMBL/GenBank/DDBJ whole genome shotgun (WGS) entry which is preliminary data.</text>
</comment>